<dbReference type="Pfam" id="PF00690">
    <property type="entry name" value="Cation_ATPase_N"/>
    <property type="match status" value="1"/>
</dbReference>
<dbReference type="GO" id="GO:0005388">
    <property type="term" value="F:P-type calcium transporter activity"/>
    <property type="evidence" value="ECO:0007669"/>
    <property type="project" value="UniProtKB-EC"/>
</dbReference>
<feature type="transmembrane region" description="Helical" evidence="15">
    <location>
        <begin position="891"/>
        <end position="909"/>
    </location>
</feature>
<dbReference type="InterPro" id="IPR023214">
    <property type="entry name" value="HAD_sf"/>
</dbReference>
<evidence type="ECO:0000256" key="5">
    <source>
        <dbReference type="ARBA" id="ARBA00022692"/>
    </source>
</evidence>
<comment type="subcellular location">
    <subcellularLocation>
        <location evidence="1">Endomembrane system</location>
        <topology evidence="1">Multi-pass membrane protein</topology>
    </subcellularLocation>
</comment>
<dbReference type="GO" id="GO:0012505">
    <property type="term" value="C:endomembrane system"/>
    <property type="evidence" value="ECO:0007669"/>
    <property type="project" value="UniProtKB-SubCell"/>
</dbReference>
<dbReference type="RefSeq" id="WP_116884892.1">
    <property type="nucleotide sequence ID" value="NZ_CABMMC010000093.1"/>
</dbReference>
<evidence type="ECO:0000313" key="18">
    <source>
        <dbReference type="Proteomes" id="UP000245959"/>
    </source>
</evidence>
<dbReference type="PRINTS" id="PR00119">
    <property type="entry name" value="CATATPASE"/>
</dbReference>
<keyword evidence="13" id="KW-0406">Ion transport</keyword>
<keyword evidence="11" id="KW-1278">Translocase</keyword>
<evidence type="ECO:0000256" key="12">
    <source>
        <dbReference type="ARBA" id="ARBA00022989"/>
    </source>
</evidence>
<keyword evidence="6" id="KW-0479">Metal-binding</keyword>
<dbReference type="Gene3D" id="1.20.1110.10">
    <property type="entry name" value="Calcium-transporting ATPase, transmembrane domain"/>
    <property type="match status" value="3"/>
</dbReference>
<dbReference type="Pfam" id="PF13246">
    <property type="entry name" value="Cation_ATPase"/>
    <property type="match status" value="1"/>
</dbReference>
<dbReference type="InterPro" id="IPR023298">
    <property type="entry name" value="ATPase_P-typ_TM_dom_sf"/>
</dbReference>
<keyword evidence="7" id="KW-0547">Nucleotide-binding</keyword>
<feature type="transmembrane region" description="Helical" evidence="15">
    <location>
        <begin position="46"/>
        <end position="63"/>
    </location>
</feature>
<dbReference type="GO" id="GO:0016887">
    <property type="term" value="F:ATP hydrolysis activity"/>
    <property type="evidence" value="ECO:0007669"/>
    <property type="project" value="InterPro"/>
</dbReference>
<dbReference type="GO" id="GO:0005524">
    <property type="term" value="F:ATP binding"/>
    <property type="evidence" value="ECO:0007669"/>
    <property type="project" value="UniProtKB-KW"/>
</dbReference>
<feature type="transmembrane region" description="Helical" evidence="15">
    <location>
        <begin position="343"/>
        <end position="372"/>
    </location>
</feature>
<keyword evidence="18" id="KW-1185">Reference proteome</keyword>
<keyword evidence="5 15" id="KW-0812">Transmembrane</keyword>
<dbReference type="Pfam" id="PF00689">
    <property type="entry name" value="Cation_ATPase_C"/>
    <property type="match status" value="1"/>
</dbReference>
<dbReference type="NCBIfam" id="TIGR01494">
    <property type="entry name" value="ATPase_P-type"/>
    <property type="match status" value="2"/>
</dbReference>
<dbReference type="PANTHER" id="PTHR24093">
    <property type="entry name" value="CATION TRANSPORTING ATPASE"/>
    <property type="match status" value="1"/>
</dbReference>
<evidence type="ECO:0000256" key="1">
    <source>
        <dbReference type="ARBA" id="ARBA00004127"/>
    </source>
</evidence>
<evidence type="ECO:0000256" key="13">
    <source>
        <dbReference type="ARBA" id="ARBA00023065"/>
    </source>
</evidence>
<dbReference type="InterPro" id="IPR018303">
    <property type="entry name" value="ATPase_P-typ_P_site"/>
</dbReference>
<evidence type="ECO:0000313" key="17">
    <source>
        <dbReference type="EMBL" id="PVY38777.1"/>
    </source>
</evidence>
<dbReference type="AlphaFoldDB" id="A0A2U1AR12"/>
<dbReference type="Proteomes" id="UP000245959">
    <property type="component" value="Unassembled WGS sequence"/>
</dbReference>
<dbReference type="SMART" id="SM00831">
    <property type="entry name" value="Cation_ATPase_N"/>
    <property type="match status" value="1"/>
</dbReference>
<feature type="transmembrane region" description="Helical" evidence="15">
    <location>
        <begin position="921"/>
        <end position="945"/>
    </location>
</feature>
<dbReference type="Gene3D" id="3.40.50.1000">
    <property type="entry name" value="HAD superfamily/HAD-like"/>
    <property type="match status" value="1"/>
</dbReference>
<dbReference type="InterPro" id="IPR006068">
    <property type="entry name" value="ATPase_P-typ_cation-transptr_C"/>
</dbReference>
<dbReference type="PRINTS" id="PR00120">
    <property type="entry name" value="HATPASE"/>
</dbReference>
<evidence type="ECO:0000256" key="8">
    <source>
        <dbReference type="ARBA" id="ARBA00022837"/>
    </source>
</evidence>
<dbReference type="GO" id="GO:0005886">
    <property type="term" value="C:plasma membrane"/>
    <property type="evidence" value="ECO:0007669"/>
    <property type="project" value="TreeGrafter"/>
</dbReference>
<feature type="transmembrane region" description="Helical" evidence="15">
    <location>
        <begin position="857"/>
        <end position="879"/>
    </location>
</feature>
<evidence type="ECO:0000256" key="14">
    <source>
        <dbReference type="ARBA" id="ARBA00023136"/>
    </source>
</evidence>
<keyword evidence="3" id="KW-0813">Transport</keyword>
<gene>
    <name evidence="17" type="ORF">C8D82_12413</name>
</gene>
<feature type="domain" description="Cation-transporting P-type ATPase N-terminal" evidence="16">
    <location>
        <begin position="7"/>
        <end position="62"/>
    </location>
</feature>
<dbReference type="GO" id="GO:0046872">
    <property type="term" value="F:metal ion binding"/>
    <property type="evidence" value="ECO:0007669"/>
    <property type="project" value="UniProtKB-KW"/>
</dbReference>
<feature type="transmembrane region" description="Helical" evidence="15">
    <location>
        <begin position="748"/>
        <end position="769"/>
    </location>
</feature>
<feature type="transmembrane region" description="Helical" evidence="15">
    <location>
        <begin position="233"/>
        <end position="251"/>
    </location>
</feature>
<keyword evidence="8" id="KW-0106">Calcium</keyword>
<dbReference type="SFLD" id="SFLDF00027">
    <property type="entry name" value="p-type_atpase"/>
    <property type="match status" value="1"/>
</dbReference>
<dbReference type="Gene3D" id="3.40.1110.10">
    <property type="entry name" value="Calcium-transporting ATPase, cytoplasmic domain N"/>
    <property type="match status" value="1"/>
</dbReference>
<evidence type="ECO:0000256" key="4">
    <source>
        <dbReference type="ARBA" id="ARBA00022568"/>
    </source>
</evidence>
<proteinExistence type="predicted"/>
<dbReference type="GeneID" id="78296181"/>
<dbReference type="SUPFAM" id="SSF81665">
    <property type="entry name" value="Calcium ATPase, transmembrane domain M"/>
    <property type="match status" value="2"/>
</dbReference>
<feature type="transmembrane region" description="Helical" evidence="15">
    <location>
        <begin position="306"/>
        <end position="331"/>
    </location>
</feature>
<dbReference type="InterPro" id="IPR059000">
    <property type="entry name" value="ATPase_P-type_domA"/>
</dbReference>
<keyword evidence="9" id="KW-0067">ATP-binding</keyword>
<dbReference type="InterPro" id="IPR023299">
    <property type="entry name" value="ATPase_P-typ_cyto_dom_N"/>
</dbReference>
<evidence type="ECO:0000259" key="16">
    <source>
        <dbReference type="SMART" id="SM00831"/>
    </source>
</evidence>
<evidence type="ECO:0000256" key="3">
    <source>
        <dbReference type="ARBA" id="ARBA00022448"/>
    </source>
</evidence>
<dbReference type="OrthoDB" id="9760364at2"/>
<dbReference type="InterPro" id="IPR008250">
    <property type="entry name" value="ATPase_P-typ_transduc_dom_A_sf"/>
</dbReference>
<feature type="transmembrane region" description="Helical" evidence="15">
    <location>
        <begin position="775"/>
        <end position="795"/>
    </location>
</feature>
<accession>A0A2U1AR12</accession>
<dbReference type="InterPro" id="IPR006408">
    <property type="entry name" value="P-type_ATPase_IIB"/>
</dbReference>
<evidence type="ECO:0000256" key="11">
    <source>
        <dbReference type="ARBA" id="ARBA00022967"/>
    </source>
</evidence>
<comment type="caution">
    <text evidence="17">The sequence shown here is derived from an EMBL/GenBank/DDBJ whole genome shotgun (WGS) entry which is preliminary data.</text>
</comment>
<dbReference type="NCBIfam" id="TIGR01517">
    <property type="entry name" value="ATPase-IIB_Ca"/>
    <property type="match status" value="1"/>
</dbReference>
<dbReference type="SUPFAM" id="SSF81660">
    <property type="entry name" value="Metal cation-transporting ATPase, ATP-binding domain N"/>
    <property type="match status" value="1"/>
</dbReference>
<dbReference type="SUPFAM" id="SSF56784">
    <property type="entry name" value="HAD-like"/>
    <property type="match status" value="1"/>
</dbReference>
<dbReference type="InterPro" id="IPR036412">
    <property type="entry name" value="HAD-like_sf"/>
</dbReference>
<dbReference type="PROSITE" id="PS00154">
    <property type="entry name" value="ATPASE_E1_E2"/>
    <property type="match status" value="1"/>
</dbReference>
<keyword evidence="12 15" id="KW-1133">Transmembrane helix</keyword>
<dbReference type="InterPro" id="IPR001757">
    <property type="entry name" value="P_typ_ATPase"/>
</dbReference>
<evidence type="ECO:0000256" key="15">
    <source>
        <dbReference type="SAM" id="Phobius"/>
    </source>
</evidence>
<dbReference type="InterPro" id="IPR044492">
    <property type="entry name" value="P_typ_ATPase_HD_dom"/>
</dbReference>
<sequence>MDQLNYKGLSAAEVEDSRKKNGANVLAPPVRVPWYIQYLRKFSDPVIRILMIAAILSCVIGDWVEGGGILVAIALATFIAFINEYRAEKEFDLLNQSNDDLPYKVIREGAFVMVPRRDLVVGDVVFVEQGEEIPADALVLEAVNLQLDQSSLTGETDPVEKFPSGHPEIARLGECIYPADKLLRGTPVVEGYGYARLVAVGEHSEIGKTAREASLESDEETPLQKQLEKLSRIIGLVGFVIAATTFGVLVGREIVRGDIVQTLPQWGVTATLALALLVALLRVWLPLITDGLELILPRFRGPECRVAACLIAAAVIAVAGLGGIALGGVWPDPVMSTAALGKILGFFMIAVTLIVVAVPEGLAMSVTLSLAYSMRRMTASNNLVRKMHACETIGAATVICTDKTGTLTMNRMRVSSMRFAAFPEGKGALLEESIAVNTTGNLSISPDGAAEAVGNPTEGALLLYLHGLGLDFLKLRFAFQLKEQLTFSTERKFMATYGRSAVDDTMVLYVKGAPEILLARSARVLTASGEEELSDAKREELFDELKQYQARGMRTLAICMRRVELPAGADLADVANELTYLGFAAISDPVRPEVPPAIRSCRTAGIQVKVVTGDSPETAREIGRQIGLAGDGGFGEGEILTGREYAALDDDEAVRIGRKLKIMARARPEDKLKLVRALKRSGEVVAVTGDGTNDAPALNNADVGIAMGKTGTAIAKEAAAIILLDDSFASVVNAVLWGRSLYANIQRFIIFQLTINVAALLIAVTGPFLGVELPLTVIQMLWINLIMDTFAALALATEPPDPAVMDRKPRRSGDFIVTGTMAKNIFGTAIALVAFFIGWLLHMKGEAGAVLLRDQTVFFSVFVLIQFWNLFNVRAYGTAGSFLRRLGGNHMFYLIAGAILAGQIVIVTFGGRAFRVAPLDVLTWVEIIAATSLVLWIGELIRFVARRLAPK</sequence>
<dbReference type="SUPFAM" id="SSF81653">
    <property type="entry name" value="Calcium ATPase, transduction domain A"/>
    <property type="match status" value="1"/>
</dbReference>
<feature type="transmembrane region" description="Helical" evidence="15">
    <location>
        <begin position="815"/>
        <end position="837"/>
    </location>
</feature>
<dbReference type="SFLD" id="SFLDS00003">
    <property type="entry name" value="Haloacid_Dehalogenase"/>
    <property type="match status" value="1"/>
</dbReference>
<evidence type="ECO:0000256" key="7">
    <source>
        <dbReference type="ARBA" id="ARBA00022741"/>
    </source>
</evidence>
<keyword evidence="14 15" id="KW-0472">Membrane</keyword>
<dbReference type="InterPro" id="IPR004014">
    <property type="entry name" value="ATPase_P-typ_cation-transptr_N"/>
</dbReference>
<dbReference type="EC" id="7.2.2.10" evidence="2"/>
<keyword evidence="10" id="KW-0460">Magnesium</keyword>
<feature type="transmembrane region" description="Helical" evidence="15">
    <location>
        <begin position="69"/>
        <end position="85"/>
    </location>
</feature>
<evidence type="ECO:0000256" key="6">
    <source>
        <dbReference type="ARBA" id="ARBA00022723"/>
    </source>
</evidence>
<dbReference type="SFLD" id="SFLDG00002">
    <property type="entry name" value="C1.7:_P-type_atpase_like"/>
    <property type="match status" value="1"/>
</dbReference>
<keyword evidence="4" id="KW-0109">Calcium transport</keyword>
<evidence type="ECO:0000256" key="9">
    <source>
        <dbReference type="ARBA" id="ARBA00022840"/>
    </source>
</evidence>
<protein>
    <recommendedName>
        <fullName evidence="2">P-type Ca(2+) transporter</fullName>
        <ecNumber evidence="2">7.2.2.10</ecNumber>
    </recommendedName>
</protein>
<dbReference type="Gene3D" id="2.70.150.10">
    <property type="entry name" value="Calcium-transporting ATPase, cytoplasmic transduction domain A"/>
    <property type="match status" value="1"/>
</dbReference>
<reference evidence="17 18" key="1">
    <citation type="submission" date="2018-04" db="EMBL/GenBank/DDBJ databases">
        <title>Genomic Encyclopedia of Type Strains, Phase IV (KMG-IV): sequencing the most valuable type-strain genomes for metagenomic binning, comparative biology and taxonomic classification.</title>
        <authorList>
            <person name="Goeker M."/>
        </authorList>
    </citation>
    <scope>NUCLEOTIDE SEQUENCE [LARGE SCALE GENOMIC DNA]</scope>
    <source>
        <strain evidence="17 18">DSM 14823</strain>
    </source>
</reference>
<feature type="transmembrane region" description="Helical" evidence="15">
    <location>
        <begin position="263"/>
        <end position="285"/>
    </location>
</feature>
<dbReference type="Pfam" id="PF00122">
    <property type="entry name" value="E1-E2_ATPase"/>
    <property type="match status" value="1"/>
</dbReference>
<name>A0A2U1AR12_9BACT</name>
<organism evidence="17 18">
    <name type="scientific">Victivallis vadensis</name>
    <dbReference type="NCBI Taxonomy" id="172901"/>
    <lineage>
        <taxon>Bacteria</taxon>
        <taxon>Pseudomonadati</taxon>
        <taxon>Lentisphaerota</taxon>
        <taxon>Lentisphaeria</taxon>
        <taxon>Victivallales</taxon>
        <taxon>Victivallaceae</taxon>
        <taxon>Victivallis</taxon>
    </lineage>
</organism>
<evidence type="ECO:0000256" key="2">
    <source>
        <dbReference type="ARBA" id="ARBA00012790"/>
    </source>
</evidence>
<dbReference type="PANTHER" id="PTHR24093:SF369">
    <property type="entry name" value="CALCIUM-TRANSPORTING ATPASE"/>
    <property type="match status" value="1"/>
</dbReference>
<dbReference type="EMBL" id="QEKH01000024">
    <property type="protein sequence ID" value="PVY38777.1"/>
    <property type="molecule type" value="Genomic_DNA"/>
</dbReference>
<evidence type="ECO:0000256" key="10">
    <source>
        <dbReference type="ARBA" id="ARBA00022842"/>
    </source>
</evidence>